<accession>A0A6I8M8E3</accession>
<evidence type="ECO:0000256" key="1">
    <source>
        <dbReference type="SAM" id="SignalP"/>
    </source>
</evidence>
<organism evidence="2 3">
    <name type="scientific">Oceanivirga miroungae</name>
    <dbReference type="NCBI Taxonomy" id="1130046"/>
    <lineage>
        <taxon>Bacteria</taxon>
        <taxon>Fusobacteriati</taxon>
        <taxon>Fusobacteriota</taxon>
        <taxon>Fusobacteriia</taxon>
        <taxon>Fusobacteriales</taxon>
        <taxon>Leptotrichiaceae</taxon>
        <taxon>Oceanivirga</taxon>
    </lineage>
</organism>
<dbReference type="Gene3D" id="1.25.40.10">
    <property type="entry name" value="Tetratricopeptide repeat domain"/>
    <property type="match status" value="1"/>
</dbReference>
<dbReference type="InterPro" id="IPR011990">
    <property type="entry name" value="TPR-like_helical_dom_sf"/>
</dbReference>
<evidence type="ECO:0000313" key="3">
    <source>
        <dbReference type="Proteomes" id="UP000419017"/>
    </source>
</evidence>
<feature type="signal peptide" evidence="1">
    <location>
        <begin position="1"/>
        <end position="21"/>
    </location>
</feature>
<feature type="chain" id="PRO_5026288232" evidence="1">
    <location>
        <begin position="22"/>
        <end position="232"/>
    </location>
</feature>
<dbReference type="SUPFAM" id="SSF48452">
    <property type="entry name" value="TPR-like"/>
    <property type="match status" value="1"/>
</dbReference>
<dbReference type="EMBL" id="CABWIB010000001">
    <property type="protein sequence ID" value="VWL85731.1"/>
    <property type="molecule type" value="Genomic_DNA"/>
</dbReference>
<sequence length="232" mass="27145">MKKISLIFSLLLSLFSFSNFLDDLTNIDKLMQKNEYEKAYEIAMNVDKTELTEDNILILDSILQTIEEKLPQKDENVEVKKIEDKDKKVNLPVSPVVYQKDKETFYKLNEYEEQILIEPDSMIINELARYYIRLGLIERAANISEKDPSEDIENLFIAATARRMMGDYDKAIALYEKVLNKDSSVYKAYLGIAISYKQKEDFYRASRNLKKYASYVNSPEILKQIEELETLE</sequence>
<evidence type="ECO:0000313" key="2">
    <source>
        <dbReference type="EMBL" id="VWL85731.1"/>
    </source>
</evidence>
<name>A0A6I8M8E3_9FUSO</name>
<proteinExistence type="predicted"/>
<dbReference type="Proteomes" id="UP000419017">
    <property type="component" value="Unassembled WGS sequence"/>
</dbReference>
<keyword evidence="3" id="KW-1185">Reference proteome</keyword>
<gene>
    <name evidence="2" type="ORF">OMES3154_01019</name>
</gene>
<keyword evidence="1" id="KW-0732">Signal</keyword>
<dbReference type="RefSeq" id="WP_156683705.1">
    <property type="nucleotide sequence ID" value="NZ_CABWIB010000001.1"/>
</dbReference>
<reference evidence="2 3" key="1">
    <citation type="submission" date="2019-10" db="EMBL/GenBank/DDBJ databases">
        <authorList>
            <person name="Blom J."/>
        </authorList>
    </citation>
    <scope>NUCLEOTIDE SEQUENCE [LARGE SCALE GENOMIC DNA]</scope>
    <source>
        <strain evidence="2 3">ES3154-GLU</strain>
    </source>
</reference>
<dbReference type="AlphaFoldDB" id="A0A6I8M8E3"/>
<protein>
    <submittedName>
        <fullName evidence="2">Uncharacterized protein</fullName>
    </submittedName>
</protein>